<name>A0ABV0PAV4_9TELE</name>
<evidence type="ECO:0000313" key="7">
    <source>
        <dbReference type="EMBL" id="MEQ2180590.1"/>
    </source>
</evidence>
<sequence>MPVHSREKKESNHEDMEVDFPEQDCSSTDEEDTVSSSVLYKERLSQVEIKLQEVMAGCAQEYLEPLANLQENMQIRTKVAGIYRELCLESVRNKYECEIQAACQHWESYGMMDCRLGKIRKKIRSAPSRRRNLSLFLISFQSLCSLKADRHHHVARSEEGRLFYNNQWYCRGQTICINRKDEYPTRYLRMLSEREYRLCTCATSHSVVTKCHFLWSGDQCKVLLIRHKRGNKLTVKRRAQSSAFPRRYAASADGR</sequence>
<dbReference type="PANTHER" id="PTHR21964">
    <property type="entry name" value="BREAST CANCER METASTASIS-SUPPRESSOR 1"/>
    <property type="match status" value="1"/>
</dbReference>
<comment type="subcellular location">
    <subcellularLocation>
        <location evidence="1">Nucleus</location>
    </subcellularLocation>
</comment>
<dbReference type="Proteomes" id="UP001476798">
    <property type="component" value="Unassembled WGS sequence"/>
</dbReference>
<keyword evidence="5" id="KW-0539">Nucleus</keyword>
<evidence type="ECO:0000256" key="6">
    <source>
        <dbReference type="SAM" id="MobiDB-lite"/>
    </source>
</evidence>
<keyword evidence="3" id="KW-0805">Transcription regulation</keyword>
<evidence type="ECO:0000256" key="1">
    <source>
        <dbReference type="ARBA" id="ARBA00004123"/>
    </source>
</evidence>
<protein>
    <submittedName>
        <fullName evidence="7">Uncharacterized protein</fullName>
    </submittedName>
</protein>
<keyword evidence="4" id="KW-0804">Transcription</keyword>
<accession>A0ABV0PAV4</accession>
<evidence type="ECO:0000256" key="4">
    <source>
        <dbReference type="ARBA" id="ARBA00023163"/>
    </source>
</evidence>
<dbReference type="InterPro" id="IPR013907">
    <property type="entry name" value="Sds3"/>
</dbReference>
<dbReference type="SMART" id="SM01401">
    <property type="entry name" value="Sds3"/>
    <property type="match status" value="1"/>
</dbReference>
<keyword evidence="2" id="KW-0678">Repressor</keyword>
<evidence type="ECO:0000256" key="5">
    <source>
        <dbReference type="ARBA" id="ARBA00023242"/>
    </source>
</evidence>
<dbReference type="EMBL" id="JAHRIO010070065">
    <property type="protein sequence ID" value="MEQ2180590.1"/>
    <property type="molecule type" value="Genomic_DNA"/>
</dbReference>
<reference evidence="7 8" key="1">
    <citation type="submission" date="2021-06" db="EMBL/GenBank/DDBJ databases">
        <authorList>
            <person name="Palmer J.M."/>
        </authorList>
    </citation>
    <scope>NUCLEOTIDE SEQUENCE [LARGE SCALE GENOMIC DNA]</scope>
    <source>
        <strain evidence="7 8">GA_2019</strain>
        <tissue evidence="7">Muscle</tissue>
    </source>
</reference>
<gene>
    <name evidence="7" type="ORF">GOODEAATRI_002718</name>
</gene>
<evidence type="ECO:0000256" key="2">
    <source>
        <dbReference type="ARBA" id="ARBA00022491"/>
    </source>
</evidence>
<evidence type="ECO:0000313" key="8">
    <source>
        <dbReference type="Proteomes" id="UP001476798"/>
    </source>
</evidence>
<feature type="compositionally biased region" description="Basic and acidic residues" evidence="6">
    <location>
        <begin position="1"/>
        <end position="15"/>
    </location>
</feature>
<comment type="caution">
    <text evidence="7">The sequence shown here is derived from an EMBL/GenBank/DDBJ whole genome shotgun (WGS) entry which is preliminary data.</text>
</comment>
<feature type="region of interest" description="Disordered" evidence="6">
    <location>
        <begin position="1"/>
        <end position="32"/>
    </location>
</feature>
<evidence type="ECO:0000256" key="3">
    <source>
        <dbReference type="ARBA" id="ARBA00023015"/>
    </source>
</evidence>
<keyword evidence="8" id="KW-1185">Reference proteome</keyword>
<organism evidence="7 8">
    <name type="scientific">Goodea atripinnis</name>
    <dbReference type="NCBI Taxonomy" id="208336"/>
    <lineage>
        <taxon>Eukaryota</taxon>
        <taxon>Metazoa</taxon>
        <taxon>Chordata</taxon>
        <taxon>Craniata</taxon>
        <taxon>Vertebrata</taxon>
        <taxon>Euteleostomi</taxon>
        <taxon>Actinopterygii</taxon>
        <taxon>Neopterygii</taxon>
        <taxon>Teleostei</taxon>
        <taxon>Neoteleostei</taxon>
        <taxon>Acanthomorphata</taxon>
        <taxon>Ovalentaria</taxon>
        <taxon>Atherinomorphae</taxon>
        <taxon>Cyprinodontiformes</taxon>
        <taxon>Goodeidae</taxon>
        <taxon>Goodea</taxon>
    </lineage>
</organism>
<proteinExistence type="predicted"/>
<dbReference type="Pfam" id="PF08598">
    <property type="entry name" value="Sds3"/>
    <property type="match status" value="1"/>
</dbReference>
<feature type="compositionally biased region" description="Acidic residues" evidence="6">
    <location>
        <begin position="16"/>
        <end position="32"/>
    </location>
</feature>